<dbReference type="Pfam" id="PF00535">
    <property type="entry name" value="Glycos_transf_2"/>
    <property type="match status" value="1"/>
</dbReference>
<protein>
    <submittedName>
        <fullName evidence="3">Glycosyltransferase family 2 protein</fullName>
    </submittedName>
</protein>
<evidence type="ECO:0000256" key="1">
    <source>
        <dbReference type="ARBA" id="ARBA00006739"/>
    </source>
</evidence>
<feature type="domain" description="Glycosyltransferase 2-like" evidence="2">
    <location>
        <begin position="5"/>
        <end position="163"/>
    </location>
</feature>
<comment type="caution">
    <text evidence="3">The sequence shown here is derived from an EMBL/GenBank/DDBJ whole genome shotgun (WGS) entry which is preliminary data.</text>
</comment>
<dbReference type="EMBL" id="JAGSOH010000005">
    <property type="protein sequence ID" value="MBR7825381.1"/>
    <property type="molecule type" value="Genomic_DNA"/>
</dbReference>
<dbReference type="InterPro" id="IPR029044">
    <property type="entry name" value="Nucleotide-diphossugar_trans"/>
</dbReference>
<dbReference type="CDD" id="cd04179">
    <property type="entry name" value="DPM_DPG-synthase_like"/>
    <property type="match status" value="1"/>
</dbReference>
<comment type="similarity">
    <text evidence="1">Belongs to the glycosyltransferase 2 family.</text>
</comment>
<dbReference type="InterPro" id="IPR001173">
    <property type="entry name" value="Glyco_trans_2-like"/>
</dbReference>
<dbReference type="InterPro" id="IPR050256">
    <property type="entry name" value="Glycosyltransferase_2"/>
</dbReference>
<dbReference type="AlphaFoldDB" id="A0A941E595"/>
<accession>A0A941E595</accession>
<keyword evidence="4" id="KW-1185">Reference proteome</keyword>
<name>A0A941E595_9ACTN</name>
<sequence length="266" mass="29275">MKTLSIVIPALNEEENIPAVLTSVPVDRLRDAGFETEVIVVDNNSTDRTGDVARACGARVVVQPERGYGNAYKAGFDAASGSYIATGDADRTYPFDALPELLSVVEERDVEFLTTDRLHPANREAMKDSHFLGNHVLSLVSRLLFRHDFRDSQSGMWVFRRYVWKGVDVRSPGMAFSQEIKNAAALAGYRVLEVPIEYRMRGGEVKLNAIMDGMSNLYSLFEHRLRRGHAADLEAQVVIPALASDGGVLEPDGEKAQCSLTSAMPS</sequence>
<dbReference type="RefSeq" id="WP_212516534.1">
    <property type="nucleotide sequence ID" value="NZ_JAGSOH010000005.1"/>
</dbReference>
<dbReference type="Gene3D" id="3.90.550.10">
    <property type="entry name" value="Spore Coat Polysaccharide Biosynthesis Protein SpsA, Chain A"/>
    <property type="match status" value="1"/>
</dbReference>
<dbReference type="PANTHER" id="PTHR48090">
    <property type="entry name" value="UNDECAPRENYL-PHOSPHATE 4-DEOXY-4-FORMAMIDO-L-ARABINOSE TRANSFERASE-RELATED"/>
    <property type="match status" value="1"/>
</dbReference>
<evidence type="ECO:0000313" key="3">
    <source>
        <dbReference type="EMBL" id="MBR7825381.1"/>
    </source>
</evidence>
<reference evidence="3" key="1">
    <citation type="submission" date="2021-04" db="EMBL/GenBank/DDBJ databases">
        <title>Genome based classification of Actinospica acidithermotolerans sp. nov., an actinobacterium isolated from an Indonesian hot spring.</title>
        <authorList>
            <person name="Kusuma A.B."/>
            <person name="Putra K.E."/>
            <person name="Nafisah S."/>
            <person name="Loh J."/>
            <person name="Nouioui I."/>
            <person name="Goodfellow M."/>
        </authorList>
    </citation>
    <scope>NUCLEOTIDE SEQUENCE</scope>
    <source>
        <strain evidence="3">MGRD01-02</strain>
    </source>
</reference>
<dbReference type="SUPFAM" id="SSF53448">
    <property type="entry name" value="Nucleotide-diphospho-sugar transferases"/>
    <property type="match status" value="1"/>
</dbReference>
<dbReference type="Proteomes" id="UP000676325">
    <property type="component" value="Unassembled WGS sequence"/>
</dbReference>
<evidence type="ECO:0000313" key="4">
    <source>
        <dbReference type="Proteomes" id="UP000676325"/>
    </source>
</evidence>
<organism evidence="3 4">
    <name type="scientific">Actinospica acidithermotolerans</name>
    <dbReference type="NCBI Taxonomy" id="2828514"/>
    <lineage>
        <taxon>Bacteria</taxon>
        <taxon>Bacillati</taxon>
        <taxon>Actinomycetota</taxon>
        <taxon>Actinomycetes</taxon>
        <taxon>Catenulisporales</taxon>
        <taxon>Actinospicaceae</taxon>
        <taxon>Actinospica</taxon>
    </lineage>
</organism>
<gene>
    <name evidence="3" type="ORF">KDK95_03605</name>
</gene>
<dbReference type="PANTHER" id="PTHR48090:SF7">
    <property type="entry name" value="RFBJ PROTEIN"/>
    <property type="match status" value="1"/>
</dbReference>
<evidence type="ECO:0000259" key="2">
    <source>
        <dbReference type="Pfam" id="PF00535"/>
    </source>
</evidence>
<proteinExistence type="inferred from homology"/>